<dbReference type="Pfam" id="PF06762">
    <property type="entry name" value="LMF1"/>
    <property type="match status" value="1"/>
</dbReference>
<name>A0A2T0LZM5_9PSEU</name>
<proteinExistence type="inferred from homology"/>
<dbReference type="InterPro" id="IPR057434">
    <property type="entry name" value="LMF1/2_N"/>
</dbReference>
<feature type="domain" description="Lipase maturation factor 1/2 C-terminal" evidence="9">
    <location>
        <begin position="326"/>
        <end position="464"/>
    </location>
</feature>
<evidence type="ECO:0000256" key="3">
    <source>
        <dbReference type="ARBA" id="ARBA00022692"/>
    </source>
</evidence>
<gene>
    <name evidence="10" type="ORF">B0I33_103608</name>
</gene>
<feature type="transmembrane region" description="Helical" evidence="7">
    <location>
        <begin position="255"/>
        <end position="274"/>
    </location>
</feature>
<evidence type="ECO:0000313" key="11">
    <source>
        <dbReference type="Proteomes" id="UP000238362"/>
    </source>
</evidence>
<dbReference type="Proteomes" id="UP000238362">
    <property type="component" value="Unassembled WGS sequence"/>
</dbReference>
<evidence type="ECO:0000256" key="6">
    <source>
        <dbReference type="ARBA" id="ARBA00023136"/>
    </source>
</evidence>
<keyword evidence="11" id="KW-1185">Reference proteome</keyword>
<feature type="transmembrane region" description="Helical" evidence="7">
    <location>
        <begin position="286"/>
        <end position="307"/>
    </location>
</feature>
<dbReference type="InterPro" id="IPR057433">
    <property type="entry name" value="LMF1/2_C"/>
</dbReference>
<dbReference type="OrthoDB" id="9793230at2"/>
<feature type="transmembrane region" description="Helical" evidence="7">
    <location>
        <begin position="73"/>
        <end position="93"/>
    </location>
</feature>
<evidence type="ECO:0000259" key="9">
    <source>
        <dbReference type="Pfam" id="PF25179"/>
    </source>
</evidence>
<keyword evidence="6 7" id="KW-0472">Membrane</keyword>
<reference evidence="10 11" key="1">
    <citation type="submission" date="2018-03" db="EMBL/GenBank/DDBJ databases">
        <title>Genomic Encyclopedia of Type Strains, Phase III (KMG-III): the genomes of soil and plant-associated and newly described type strains.</title>
        <authorList>
            <person name="Whitman W."/>
        </authorList>
    </citation>
    <scope>NUCLEOTIDE SEQUENCE [LARGE SCALE GENOMIC DNA]</scope>
    <source>
        <strain evidence="10 11">CGMCC 4.7125</strain>
    </source>
</reference>
<comment type="caution">
    <text evidence="10">The sequence shown here is derived from an EMBL/GenBank/DDBJ whole genome shotgun (WGS) entry which is preliminary data.</text>
</comment>
<accession>A0A2T0LZM5</accession>
<feature type="transmembrane region" description="Helical" evidence="7">
    <location>
        <begin position="135"/>
        <end position="161"/>
    </location>
</feature>
<feature type="transmembrane region" description="Helical" evidence="7">
    <location>
        <begin position="20"/>
        <end position="41"/>
    </location>
</feature>
<feature type="transmembrane region" description="Helical" evidence="7">
    <location>
        <begin position="99"/>
        <end position="123"/>
    </location>
</feature>
<dbReference type="InterPro" id="IPR009613">
    <property type="entry name" value="LMF"/>
</dbReference>
<dbReference type="AlphaFoldDB" id="A0A2T0LZM5"/>
<evidence type="ECO:0000256" key="1">
    <source>
        <dbReference type="ARBA" id="ARBA00004477"/>
    </source>
</evidence>
<evidence type="ECO:0000259" key="8">
    <source>
        <dbReference type="Pfam" id="PF06762"/>
    </source>
</evidence>
<protein>
    <submittedName>
        <fullName evidence="10">Lipase maturation factor</fullName>
    </submittedName>
</protein>
<dbReference type="PANTHER" id="PTHR14463">
    <property type="entry name" value="LIPASE MATURATION FACTOR"/>
    <property type="match status" value="1"/>
</dbReference>
<sequence>MSWDWFTDPDYWSSRLVFQRMLAAIYLLAFVAAANQFRALLGERGLLPISRFVRRVPFRESPSLFHWHYSDRFFAAVAWTGAATSAALLLGAADPLPVWANLLVWAVPWVLYLSIVNVGQLWYSFGWESLLLETGFLAIFLGPASVAPPVPVLLLLLWLLFRVEFGAGLIKMRGDPCWRDLTCLRYHHETQPMPGPLSWYFHHLPGPLHKVEVLANHAAQLVVPFALFAPQPVATVAAGIVVVTQGWLVLSGNFAWLNVITITLAVAAVDGSLLPVPHPEPAPAPAWYVGLVLAMAAAMVVLSYWPVRNLLGRSQLMNYSFNRLHLANTYGAFGSVTRERHEVILEGTADEEITPDTEWREYELKGKPGDPYRRPPQIAPYHLRLDWQLWFAALSSRYAAGWLPALVGKLLAGDRAVRTLFRHDPFPDSPPAFVRARLFHYRYTTPRERGETGAWWVREPVGTVVRTCRLAPDGSPEPLGVD</sequence>
<feature type="transmembrane region" description="Helical" evidence="7">
    <location>
        <begin position="221"/>
        <end position="243"/>
    </location>
</feature>
<comment type="similarity">
    <text evidence="2">Belongs to the lipase maturation factor family.</text>
</comment>
<feature type="domain" description="Lipase maturation factor 1/2 N-terminal" evidence="8">
    <location>
        <begin position="123"/>
        <end position="272"/>
    </location>
</feature>
<evidence type="ECO:0000256" key="5">
    <source>
        <dbReference type="ARBA" id="ARBA00022989"/>
    </source>
</evidence>
<evidence type="ECO:0000313" key="10">
    <source>
        <dbReference type="EMBL" id="PRX49571.1"/>
    </source>
</evidence>
<evidence type="ECO:0000256" key="2">
    <source>
        <dbReference type="ARBA" id="ARBA00005512"/>
    </source>
</evidence>
<evidence type="ECO:0000256" key="7">
    <source>
        <dbReference type="SAM" id="Phobius"/>
    </source>
</evidence>
<dbReference type="RefSeq" id="WP_106178200.1">
    <property type="nucleotide sequence ID" value="NZ_PVNH01000003.1"/>
</dbReference>
<organism evidence="10 11">
    <name type="scientific">Prauserella shujinwangii</name>
    <dbReference type="NCBI Taxonomy" id="1453103"/>
    <lineage>
        <taxon>Bacteria</taxon>
        <taxon>Bacillati</taxon>
        <taxon>Actinomycetota</taxon>
        <taxon>Actinomycetes</taxon>
        <taxon>Pseudonocardiales</taxon>
        <taxon>Pseudonocardiaceae</taxon>
        <taxon>Prauserella</taxon>
    </lineage>
</organism>
<keyword evidence="4" id="KW-0256">Endoplasmic reticulum</keyword>
<dbReference type="GO" id="GO:0051604">
    <property type="term" value="P:protein maturation"/>
    <property type="evidence" value="ECO:0007669"/>
    <property type="project" value="InterPro"/>
</dbReference>
<dbReference type="Pfam" id="PF25179">
    <property type="entry name" value="LMF1_C"/>
    <property type="match status" value="1"/>
</dbReference>
<dbReference type="PANTHER" id="PTHR14463:SF10">
    <property type="entry name" value="LIPASE MATURATION FACTOR 1"/>
    <property type="match status" value="1"/>
</dbReference>
<keyword evidence="5 7" id="KW-1133">Transmembrane helix</keyword>
<comment type="subcellular location">
    <subcellularLocation>
        <location evidence="1">Endoplasmic reticulum membrane</location>
        <topology evidence="1">Multi-pass membrane protein</topology>
    </subcellularLocation>
</comment>
<keyword evidence="3 7" id="KW-0812">Transmembrane</keyword>
<evidence type="ECO:0000256" key="4">
    <source>
        <dbReference type="ARBA" id="ARBA00022824"/>
    </source>
</evidence>
<dbReference type="EMBL" id="PVNH01000003">
    <property type="protein sequence ID" value="PRX49571.1"/>
    <property type="molecule type" value="Genomic_DNA"/>
</dbReference>